<evidence type="ECO:0000256" key="1">
    <source>
        <dbReference type="SAM" id="Phobius"/>
    </source>
</evidence>
<dbReference type="AlphaFoldDB" id="A0A5N1GGU8"/>
<dbReference type="EMBL" id="VYWO01000006">
    <property type="protein sequence ID" value="KAA9300197.1"/>
    <property type="molecule type" value="Genomic_DNA"/>
</dbReference>
<keyword evidence="1" id="KW-0812">Transmembrane</keyword>
<sequence>MKTNDLKRALAITSVLFILAALACALSYLHQINVLKATWMGYFFPVMTSLFIVLTDIYIMVKSKAIVRKKAGILYLGLGSFVVIGFQVMCDLLLQNPTGNWQRLLFDAMFNVSFCMLFIVTFNFADVYTLKLTRTMSE</sequence>
<keyword evidence="1" id="KW-1133">Transmembrane helix</keyword>
<evidence type="ECO:0000313" key="2">
    <source>
        <dbReference type="EMBL" id="KAA9300197.1"/>
    </source>
</evidence>
<dbReference type="RefSeq" id="WP_070431658.1">
    <property type="nucleotide sequence ID" value="NZ_VYWO01000006.1"/>
</dbReference>
<gene>
    <name evidence="2" type="ORF">F6I03_08545</name>
</gene>
<evidence type="ECO:0000313" key="3">
    <source>
        <dbReference type="Proteomes" id="UP000327148"/>
    </source>
</evidence>
<dbReference type="PROSITE" id="PS51257">
    <property type="entry name" value="PROKAR_LIPOPROTEIN"/>
    <property type="match status" value="1"/>
</dbReference>
<feature type="transmembrane region" description="Helical" evidence="1">
    <location>
        <begin position="109"/>
        <end position="130"/>
    </location>
</feature>
<keyword evidence="1" id="KW-0472">Membrane</keyword>
<proteinExistence type="predicted"/>
<feature type="transmembrane region" description="Helical" evidence="1">
    <location>
        <begin position="73"/>
        <end position="94"/>
    </location>
</feature>
<reference evidence="2 3" key="1">
    <citation type="submission" date="2019-09" db="EMBL/GenBank/DDBJ databases">
        <title>Draft genome sequence assemblies of isolates from the urinary tract.</title>
        <authorList>
            <person name="Mores C.R."/>
            <person name="Putonti C."/>
            <person name="Wolfe A.J."/>
        </authorList>
    </citation>
    <scope>NUCLEOTIDE SEQUENCE [LARGE SCALE GENOMIC DNA]</scope>
    <source>
        <strain evidence="2 3">UMB623</strain>
    </source>
</reference>
<dbReference type="Proteomes" id="UP000327148">
    <property type="component" value="Unassembled WGS sequence"/>
</dbReference>
<organism evidence="2 3">
    <name type="scientific">Aerococcus sanguinicola</name>
    <dbReference type="NCBI Taxonomy" id="119206"/>
    <lineage>
        <taxon>Bacteria</taxon>
        <taxon>Bacillati</taxon>
        <taxon>Bacillota</taxon>
        <taxon>Bacilli</taxon>
        <taxon>Lactobacillales</taxon>
        <taxon>Aerococcaceae</taxon>
        <taxon>Aerococcus</taxon>
    </lineage>
</organism>
<name>A0A5N1GGU8_9LACT</name>
<protein>
    <submittedName>
        <fullName evidence="2">Uncharacterized protein</fullName>
    </submittedName>
</protein>
<feature type="transmembrane region" description="Helical" evidence="1">
    <location>
        <begin position="41"/>
        <end position="61"/>
    </location>
</feature>
<accession>A0A5N1GGU8</accession>
<comment type="caution">
    <text evidence="2">The sequence shown here is derived from an EMBL/GenBank/DDBJ whole genome shotgun (WGS) entry which is preliminary data.</text>
</comment>